<dbReference type="InterPro" id="IPR003737">
    <property type="entry name" value="GlcNAc_PI_deacetylase-related"/>
</dbReference>
<protein>
    <submittedName>
        <fullName evidence="1">PIG-L family deacetylase</fullName>
    </submittedName>
</protein>
<dbReference type="AlphaFoldDB" id="A0A430QZP4"/>
<name>A0A430QZP4_THESC</name>
<reference evidence="4 5" key="2">
    <citation type="journal article" date="2019" name="Extremophiles">
        <title>Biogeography of thermophiles and predominance of Thermus scotoductus in domestic water heaters.</title>
        <authorList>
            <person name="Wilpiszeski R.L."/>
            <person name="Zhang Z."/>
            <person name="House C.H."/>
        </authorList>
    </citation>
    <scope>NUCLEOTIDE SEQUENCE [LARGE SCALE GENOMIC DNA]</scope>
    <source>
        <strain evidence="3 6">12_S12</strain>
        <strain evidence="2 5">20_S20</strain>
        <strain evidence="1 4">32_S32</strain>
    </source>
</reference>
<evidence type="ECO:0000313" key="1">
    <source>
        <dbReference type="EMBL" id="RTH00614.1"/>
    </source>
</evidence>
<proteinExistence type="predicted"/>
<organism evidence="1 4">
    <name type="scientific">Thermus scotoductus</name>
    <dbReference type="NCBI Taxonomy" id="37636"/>
    <lineage>
        <taxon>Bacteria</taxon>
        <taxon>Thermotogati</taxon>
        <taxon>Deinococcota</taxon>
        <taxon>Deinococci</taxon>
        <taxon>Thermales</taxon>
        <taxon>Thermaceae</taxon>
        <taxon>Thermus</taxon>
    </lineage>
</organism>
<evidence type="ECO:0000313" key="3">
    <source>
        <dbReference type="EMBL" id="RTI06769.1"/>
    </source>
</evidence>
<dbReference type="Proteomes" id="UP000286928">
    <property type="component" value="Unassembled WGS sequence"/>
</dbReference>
<dbReference type="GO" id="GO:0016811">
    <property type="term" value="F:hydrolase activity, acting on carbon-nitrogen (but not peptide) bonds, in linear amides"/>
    <property type="evidence" value="ECO:0007669"/>
    <property type="project" value="TreeGrafter"/>
</dbReference>
<dbReference type="Proteomes" id="UP000286910">
    <property type="component" value="Unassembled WGS sequence"/>
</dbReference>
<dbReference type="InterPro" id="IPR024078">
    <property type="entry name" value="LmbE-like_dom_sf"/>
</dbReference>
<keyword evidence="6" id="KW-1185">Reference proteome</keyword>
<dbReference type="Pfam" id="PF02585">
    <property type="entry name" value="PIG-L"/>
    <property type="match status" value="1"/>
</dbReference>
<evidence type="ECO:0000313" key="6">
    <source>
        <dbReference type="Proteomes" id="UP000287962"/>
    </source>
</evidence>
<dbReference type="Gene3D" id="3.40.50.10320">
    <property type="entry name" value="LmbE-like"/>
    <property type="match status" value="1"/>
</dbReference>
<dbReference type="EMBL" id="PEML01000244">
    <property type="protein sequence ID" value="RTI06769.1"/>
    <property type="molecule type" value="Genomic_DNA"/>
</dbReference>
<evidence type="ECO:0000313" key="4">
    <source>
        <dbReference type="Proteomes" id="UP000286910"/>
    </source>
</evidence>
<dbReference type="PANTHER" id="PTHR12993">
    <property type="entry name" value="N-ACETYLGLUCOSAMINYL-PHOSPHATIDYLINOSITOL DE-N-ACETYLASE-RELATED"/>
    <property type="match status" value="1"/>
</dbReference>
<gene>
    <name evidence="3" type="ORF">CSW25_07590</name>
    <name evidence="2" type="ORF">CSW33_10720</name>
    <name evidence="1" type="ORF">CSW45_13010</name>
</gene>
<accession>A0A430QZP4</accession>
<dbReference type="Proteomes" id="UP000287962">
    <property type="component" value="Unassembled WGS sequence"/>
</dbReference>
<dbReference type="RefSeq" id="WP_015717618.1">
    <property type="nucleotide sequence ID" value="NZ_PELN01000377.1"/>
</dbReference>
<dbReference type="SUPFAM" id="SSF102588">
    <property type="entry name" value="LmbE-like"/>
    <property type="match status" value="1"/>
</dbReference>
<evidence type="ECO:0000313" key="2">
    <source>
        <dbReference type="EMBL" id="RTH30157.1"/>
    </source>
</evidence>
<comment type="caution">
    <text evidence="1">The sequence shown here is derived from an EMBL/GenBank/DDBJ whole genome shotgun (WGS) entry which is preliminary data.</text>
</comment>
<dbReference type="PANTHER" id="PTHR12993:SF29">
    <property type="entry name" value="BLR3841 PROTEIN"/>
    <property type="match status" value="1"/>
</dbReference>
<reference evidence="3" key="1">
    <citation type="submission" date="2017-10" db="EMBL/GenBank/DDBJ databases">
        <authorList>
            <person name="Wilpiszeski R.L."/>
            <person name="Zhidan Z."/>
            <person name="House C.H."/>
        </authorList>
    </citation>
    <scope>NUCLEOTIDE SEQUENCE</scope>
    <source>
        <strain evidence="3">12_S12</strain>
    </source>
</reference>
<dbReference type="EMBL" id="PEMD01000302">
    <property type="protein sequence ID" value="RTH30157.1"/>
    <property type="molecule type" value="Genomic_DNA"/>
</dbReference>
<evidence type="ECO:0000313" key="5">
    <source>
        <dbReference type="Proteomes" id="UP000286928"/>
    </source>
</evidence>
<dbReference type="EMBL" id="PELR01000386">
    <property type="protein sequence ID" value="RTH00614.1"/>
    <property type="molecule type" value="Genomic_DNA"/>
</dbReference>
<sequence length="317" mass="35693">MMGRRAVIFGLVLAILLAFFLINAPSPSQLAYAWYYQRRVPLLPAYSGPLKTRLLVLAPHPDDESLCCAGLIQRVLASGGEVYLAWMTLGDGFQWDAALLDRTLRPKPEDLKRLALRRLQEAKAAAQALGVPEKNLYFLGYPDRGLLHMFLESFYTPYRSRATGLNHVAYPETLNPGAPYTGEAWEEDLRRVLKAVGPDLVLAPAPEDAHPDHRATAYMAMRLLGEQEALDRLRFYVIHGGLEWPLPKGLHPGLPLEPPPRGRHLPWERLDLKPNEVAGKLQALKAHRSQMEVLGRFMEAFVRTNELFTRPPKEAPE</sequence>